<evidence type="ECO:0000313" key="11">
    <source>
        <dbReference type="Proteomes" id="UP000189513"/>
    </source>
</evidence>
<dbReference type="Pfam" id="PF00443">
    <property type="entry name" value="UCH"/>
    <property type="match status" value="1"/>
</dbReference>
<dbReference type="PANTHER" id="PTHR24006">
    <property type="entry name" value="UBIQUITIN CARBOXYL-TERMINAL HYDROLASE"/>
    <property type="match status" value="1"/>
</dbReference>
<evidence type="ECO:0000256" key="2">
    <source>
        <dbReference type="ARBA" id="ARBA00009085"/>
    </source>
</evidence>
<dbReference type="EMBL" id="MPUK01000001">
    <property type="protein sequence ID" value="ONH69321.1"/>
    <property type="molecule type" value="Genomic_DNA"/>
</dbReference>
<evidence type="ECO:0000256" key="8">
    <source>
        <dbReference type="SAM" id="MobiDB-lite"/>
    </source>
</evidence>
<dbReference type="PROSITE" id="PS00973">
    <property type="entry name" value="USP_2"/>
    <property type="match status" value="1"/>
</dbReference>
<dbReference type="VEuPathDB" id="FungiDB:BON22_0765"/>
<evidence type="ECO:0000256" key="1">
    <source>
        <dbReference type="ARBA" id="ARBA00000707"/>
    </source>
</evidence>
<gene>
    <name evidence="10" type="ORF">BON22_0765</name>
</gene>
<dbReference type="InterPro" id="IPR028889">
    <property type="entry name" value="USP"/>
</dbReference>
<comment type="caution">
    <text evidence="10">The sequence shown here is derived from an EMBL/GenBank/DDBJ whole genome shotgun (WGS) entry which is preliminary data.</text>
</comment>
<feature type="region of interest" description="Disordered" evidence="8">
    <location>
        <begin position="514"/>
        <end position="570"/>
    </location>
</feature>
<dbReference type="InterPro" id="IPR038765">
    <property type="entry name" value="Papain-like_cys_pep_sf"/>
</dbReference>
<dbReference type="PANTHER" id="PTHR24006:SF758">
    <property type="entry name" value="UBIQUITIN CARBOXYL-TERMINAL HYDROLASE 36"/>
    <property type="match status" value="1"/>
</dbReference>
<evidence type="ECO:0000256" key="3">
    <source>
        <dbReference type="ARBA" id="ARBA00012759"/>
    </source>
</evidence>
<keyword evidence="11" id="KW-1185">Reference proteome</keyword>
<dbReference type="InterPro" id="IPR018200">
    <property type="entry name" value="USP_CS"/>
</dbReference>
<name>A0A1V2LE11_CYBFA</name>
<dbReference type="GO" id="GO:0005634">
    <property type="term" value="C:nucleus"/>
    <property type="evidence" value="ECO:0007669"/>
    <property type="project" value="TreeGrafter"/>
</dbReference>
<feature type="domain" description="USP" evidence="9">
    <location>
        <begin position="166"/>
        <end position="503"/>
    </location>
</feature>
<evidence type="ECO:0000256" key="6">
    <source>
        <dbReference type="ARBA" id="ARBA00022801"/>
    </source>
</evidence>
<dbReference type="OMA" id="GHYISIC"/>
<evidence type="ECO:0000256" key="4">
    <source>
        <dbReference type="ARBA" id="ARBA00022670"/>
    </source>
</evidence>
<keyword evidence="7" id="KW-0788">Thiol protease</keyword>
<comment type="similarity">
    <text evidence="2">Belongs to the peptidase C19 family.</text>
</comment>
<evidence type="ECO:0000256" key="7">
    <source>
        <dbReference type="ARBA" id="ARBA00022807"/>
    </source>
</evidence>
<dbReference type="Gene3D" id="3.90.70.10">
    <property type="entry name" value="Cysteine proteinases"/>
    <property type="match status" value="1"/>
</dbReference>
<dbReference type="SUPFAM" id="SSF54001">
    <property type="entry name" value="Cysteine proteinases"/>
    <property type="match status" value="1"/>
</dbReference>
<dbReference type="FunFam" id="3.90.70.10:FF:000146">
    <property type="entry name" value="Ubiquitin-specific protease"/>
    <property type="match status" value="1"/>
</dbReference>
<reference evidence="11" key="1">
    <citation type="journal article" date="2017" name="Genome Announc.">
        <title>Genome sequences of Cyberlindnera fabianii 65, Pichia kudriavzevii 129, and Saccharomyces cerevisiae 131 isolated from fermented masau fruits in Zimbabwe.</title>
        <authorList>
            <person name="van Rijswijck I.M.H."/>
            <person name="Derks M.F.L."/>
            <person name="Abee T."/>
            <person name="de Ridder D."/>
            <person name="Smid E.J."/>
        </authorList>
    </citation>
    <scope>NUCLEOTIDE SEQUENCE [LARGE SCALE GENOMIC DNA]</scope>
    <source>
        <strain evidence="11">65</strain>
    </source>
</reference>
<dbReference type="EC" id="3.4.19.12" evidence="3"/>
<accession>A0A1V2LE11</accession>
<dbReference type="Proteomes" id="UP000189513">
    <property type="component" value="Unassembled WGS sequence"/>
</dbReference>
<evidence type="ECO:0000256" key="5">
    <source>
        <dbReference type="ARBA" id="ARBA00022786"/>
    </source>
</evidence>
<dbReference type="PROSITE" id="PS50235">
    <property type="entry name" value="USP_3"/>
    <property type="match status" value="1"/>
</dbReference>
<feature type="region of interest" description="Disordered" evidence="8">
    <location>
        <begin position="597"/>
        <end position="628"/>
    </location>
</feature>
<dbReference type="GO" id="GO:0016579">
    <property type="term" value="P:protein deubiquitination"/>
    <property type="evidence" value="ECO:0007669"/>
    <property type="project" value="InterPro"/>
</dbReference>
<feature type="compositionally biased region" description="Low complexity" evidence="8">
    <location>
        <begin position="544"/>
        <end position="563"/>
    </location>
</feature>
<organism evidence="10 11">
    <name type="scientific">Cyberlindnera fabianii</name>
    <name type="common">Yeast</name>
    <name type="synonym">Hansenula fabianii</name>
    <dbReference type="NCBI Taxonomy" id="36022"/>
    <lineage>
        <taxon>Eukaryota</taxon>
        <taxon>Fungi</taxon>
        <taxon>Dikarya</taxon>
        <taxon>Ascomycota</taxon>
        <taxon>Saccharomycotina</taxon>
        <taxon>Saccharomycetes</taxon>
        <taxon>Phaffomycetales</taxon>
        <taxon>Phaffomycetaceae</taxon>
        <taxon>Cyberlindnera</taxon>
    </lineage>
</organism>
<dbReference type="InterPro" id="IPR050164">
    <property type="entry name" value="Peptidase_C19"/>
</dbReference>
<protein>
    <recommendedName>
        <fullName evidence="3">ubiquitinyl hydrolase 1</fullName>
        <ecNumber evidence="3">3.4.19.12</ecNumber>
    </recommendedName>
</protein>
<dbReference type="GO" id="GO:0005829">
    <property type="term" value="C:cytosol"/>
    <property type="evidence" value="ECO:0007669"/>
    <property type="project" value="TreeGrafter"/>
</dbReference>
<feature type="region of interest" description="Disordered" evidence="8">
    <location>
        <begin position="19"/>
        <end position="125"/>
    </location>
</feature>
<keyword evidence="4" id="KW-0645">Protease</keyword>
<evidence type="ECO:0000313" key="10">
    <source>
        <dbReference type="EMBL" id="ONH69321.1"/>
    </source>
</evidence>
<keyword evidence="6 10" id="KW-0378">Hydrolase</keyword>
<dbReference type="STRING" id="36022.A0A1V2LE11"/>
<comment type="catalytic activity">
    <reaction evidence="1">
        <text>Thiol-dependent hydrolysis of ester, thioester, amide, peptide and isopeptide bonds formed by the C-terminal Gly of ubiquitin (a 76-residue protein attached to proteins as an intracellular targeting signal).</text>
        <dbReference type="EC" id="3.4.19.12"/>
    </reaction>
</comment>
<dbReference type="InterPro" id="IPR001394">
    <property type="entry name" value="Peptidase_C19_UCH"/>
</dbReference>
<dbReference type="GO" id="GO:0006508">
    <property type="term" value="P:proteolysis"/>
    <property type="evidence" value="ECO:0007669"/>
    <property type="project" value="UniProtKB-KW"/>
</dbReference>
<evidence type="ECO:0000259" key="9">
    <source>
        <dbReference type="PROSITE" id="PS50235"/>
    </source>
</evidence>
<keyword evidence="5" id="KW-0833">Ubl conjugation pathway</keyword>
<feature type="compositionally biased region" description="Low complexity" evidence="8">
    <location>
        <begin position="514"/>
        <end position="528"/>
    </location>
</feature>
<proteinExistence type="inferred from homology"/>
<sequence length="628" mass="70191">MSDVKDSIAPLVQRILSDPLHFSPATRPELQTTRPAAYVKIGSTHSREARPSPSLTKADPSSAAEMQAKAKRQPAPTSLADALGKYTGKRVLADSSTADSKRAKKQRKSAHEETNTDSSNEKPISTDPILLKDFYQINEAANDRGSNSSKRIVKNWGKQLTTLKPSGLLNHGVTCYTNAAVQAMVHIPAIQHYLYDVLANKYKDTINPRSVTHVLAETAARMWKGDHKHINPKKLIGRLDDINCMMSEWQQEDSHEYFMSLLSRLQEDSTPKGHKLNESIIYDIFGGLLNQSVTCKSCGHVSKTQQEFYDLSLHLGSSRKNSITTLSENDKKLLQQNGTQIPSTLEEEDTKQRYSIQKSIKDFFSPELIKPDRSDKSGYVCESCKQRTSAIKISSIDRFPETLPVHLKRFRFNGSSSSKVKQAVSYPSILDLSSYTTSSTPALYQLICVVVHEGRSVSSGHYIAHCRQPDGSWATYDDEYINAIQERQVLRDPSAYYLIYTRLTHKSIISNPTSYATSTPPASSLAQSNSKAVKQFVPPSPNTQQQGKKAKQQQQQQQQQKQQSTGKKVIKNAHAAMTAQMSPRSKGKQMKKMRIGSMVPTNNLGNVGGKNMRYNGKRDGKSRRFKKY</sequence>
<dbReference type="GO" id="GO:0004843">
    <property type="term" value="F:cysteine-type deubiquitinase activity"/>
    <property type="evidence" value="ECO:0007669"/>
    <property type="project" value="UniProtKB-EC"/>
</dbReference>
<dbReference type="AlphaFoldDB" id="A0A1V2LE11"/>